<evidence type="ECO:0000256" key="8">
    <source>
        <dbReference type="ARBA" id="ARBA00023136"/>
    </source>
</evidence>
<dbReference type="Pfam" id="PF00482">
    <property type="entry name" value="T2SSF"/>
    <property type="match status" value="2"/>
</dbReference>
<dbReference type="InterPro" id="IPR042094">
    <property type="entry name" value="T2SS_GspF_sf"/>
</dbReference>
<dbReference type="GO" id="GO:0005886">
    <property type="term" value="C:plasma membrane"/>
    <property type="evidence" value="ECO:0007669"/>
    <property type="project" value="UniProtKB-SubCell"/>
</dbReference>
<organism evidence="12 13">
    <name type="scientific">Caminicella sporogenes DSM 14501</name>
    <dbReference type="NCBI Taxonomy" id="1121266"/>
    <lineage>
        <taxon>Bacteria</taxon>
        <taxon>Bacillati</taxon>
        <taxon>Bacillota</taxon>
        <taxon>Clostridia</taxon>
        <taxon>Peptostreptococcales</taxon>
        <taxon>Caminicellaceae</taxon>
        <taxon>Caminicella</taxon>
    </lineage>
</organism>
<dbReference type="InterPro" id="IPR018076">
    <property type="entry name" value="T2SS_GspF_dom"/>
</dbReference>
<evidence type="ECO:0000256" key="6">
    <source>
        <dbReference type="ARBA" id="ARBA00022692"/>
    </source>
</evidence>
<dbReference type="PRINTS" id="PR00812">
    <property type="entry name" value="BCTERIALGSPF"/>
</dbReference>
<reference evidence="12 13" key="1">
    <citation type="submission" date="2016-11" db="EMBL/GenBank/DDBJ databases">
        <authorList>
            <person name="Jaros S."/>
            <person name="Januszkiewicz K."/>
            <person name="Wedrychowicz H."/>
        </authorList>
    </citation>
    <scope>NUCLEOTIDE SEQUENCE [LARGE SCALE GENOMIC DNA]</scope>
    <source>
        <strain evidence="12 13">DSM 14501</strain>
    </source>
</reference>
<keyword evidence="13" id="KW-1185">Reference proteome</keyword>
<comment type="similarity">
    <text evidence="2 9">Belongs to the GSP F family.</text>
</comment>
<feature type="domain" description="Type II secretion system protein GspF" evidence="11">
    <location>
        <begin position="68"/>
        <end position="191"/>
    </location>
</feature>
<dbReference type="EMBL" id="FRAJ01000003">
    <property type="protein sequence ID" value="SHJ72924.1"/>
    <property type="molecule type" value="Genomic_DNA"/>
</dbReference>
<dbReference type="Proteomes" id="UP000184082">
    <property type="component" value="Unassembled WGS sequence"/>
</dbReference>
<keyword evidence="7 10" id="KW-1133">Transmembrane helix</keyword>
<gene>
    <name evidence="12" type="ORF">SAMN02745883_00287</name>
</gene>
<dbReference type="InterPro" id="IPR003004">
    <property type="entry name" value="GspF/PilC"/>
</dbReference>
<evidence type="ECO:0000256" key="3">
    <source>
        <dbReference type="ARBA" id="ARBA00022448"/>
    </source>
</evidence>
<dbReference type="RefSeq" id="WP_072965596.1">
    <property type="nucleotide sequence ID" value="NZ_FRAJ01000003.1"/>
</dbReference>
<feature type="domain" description="Type II secretion system protein GspF" evidence="11">
    <location>
        <begin position="271"/>
        <end position="393"/>
    </location>
</feature>
<comment type="subcellular location">
    <subcellularLocation>
        <location evidence="1">Cell inner membrane</location>
        <topology evidence="1">Multi-pass membrane protein</topology>
    </subcellularLocation>
    <subcellularLocation>
        <location evidence="9">Cell membrane</location>
        <topology evidence="9">Multi-pass membrane protein</topology>
    </subcellularLocation>
</comment>
<accession>A0A1M6LNW8</accession>
<dbReference type="Gene3D" id="1.20.81.30">
    <property type="entry name" value="Type II secretion system (T2SS), domain F"/>
    <property type="match status" value="2"/>
</dbReference>
<keyword evidence="5" id="KW-0997">Cell inner membrane</keyword>
<dbReference type="PROSITE" id="PS00874">
    <property type="entry name" value="T2SP_F"/>
    <property type="match status" value="1"/>
</dbReference>
<evidence type="ECO:0000256" key="4">
    <source>
        <dbReference type="ARBA" id="ARBA00022475"/>
    </source>
</evidence>
<name>A0A1M6LNW8_9FIRM</name>
<keyword evidence="3 9" id="KW-0813">Transport</keyword>
<keyword evidence="8 10" id="KW-0472">Membrane</keyword>
<dbReference type="FunFam" id="1.20.81.30:FF:000001">
    <property type="entry name" value="Type II secretion system protein F"/>
    <property type="match status" value="2"/>
</dbReference>
<keyword evidence="6 9" id="KW-0812">Transmembrane</keyword>
<evidence type="ECO:0000256" key="9">
    <source>
        <dbReference type="RuleBase" id="RU003923"/>
    </source>
</evidence>
<keyword evidence="4" id="KW-1003">Cell membrane</keyword>
<feature type="transmembrane region" description="Helical" evidence="10">
    <location>
        <begin position="221"/>
        <end position="240"/>
    </location>
</feature>
<evidence type="ECO:0000259" key="11">
    <source>
        <dbReference type="Pfam" id="PF00482"/>
    </source>
</evidence>
<dbReference type="PANTHER" id="PTHR30012:SF0">
    <property type="entry name" value="TYPE II SECRETION SYSTEM PROTEIN F-RELATED"/>
    <property type="match status" value="1"/>
</dbReference>
<dbReference type="GO" id="GO:0009306">
    <property type="term" value="P:protein secretion"/>
    <property type="evidence" value="ECO:0007669"/>
    <property type="project" value="InterPro"/>
</dbReference>
<protein>
    <submittedName>
        <fullName evidence="12">Type IV pilus assembly protein PilC</fullName>
    </submittedName>
</protein>
<sequence length="403" mass="45406">MPIFKYKAVSSSGEKIDGVYETSTKNQVINMLKGKKYFPIFVEEVHKSKDIKSFKIFNKVKIKDISIFCRQFYVMLNAGVTIINCLDILRRQTENKKLKKVIEQVYEDVQKGAALSEAMKKHDDIFPELFIYMIEAGEVSGTLDIIMERMANHYEKENKIQNKVKGAMVYPIILSIVSLGIVTFLLTFVMPTFVGMFEGSGVKLPLPTRILLSISDFLKSFWYAVIIATAVGVYILKIYIKTESGKVLFDNIKMKIPVVRGTTQKVVTSRFTRTLSTLLSSGIPLIQALEVVSKIVQNKIVEKGLISAKEEVRKGTELANTISRIGFFPPMVISMIKIGEDSGALDEILDKTANYYDEEVEVSLQKMITLLEPLMIVIMALVIGAIVISMVLPMFDMINTVKF</sequence>
<evidence type="ECO:0000256" key="2">
    <source>
        <dbReference type="ARBA" id="ARBA00005745"/>
    </source>
</evidence>
<dbReference type="AlphaFoldDB" id="A0A1M6LNW8"/>
<evidence type="ECO:0000256" key="5">
    <source>
        <dbReference type="ARBA" id="ARBA00022519"/>
    </source>
</evidence>
<feature type="transmembrane region" description="Helical" evidence="10">
    <location>
        <begin position="168"/>
        <end position="190"/>
    </location>
</feature>
<feature type="transmembrane region" description="Helical" evidence="10">
    <location>
        <begin position="374"/>
        <end position="395"/>
    </location>
</feature>
<evidence type="ECO:0000313" key="12">
    <source>
        <dbReference type="EMBL" id="SHJ72924.1"/>
    </source>
</evidence>
<evidence type="ECO:0000256" key="7">
    <source>
        <dbReference type="ARBA" id="ARBA00022989"/>
    </source>
</evidence>
<dbReference type="STRING" id="1121266.SAMN02745883_00287"/>
<evidence type="ECO:0000256" key="10">
    <source>
        <dbReference type="SAM" id="Phobius"/>
    </source>
</evidence>
<evidence type="ECO:0000256" key="1">
    <source>
        <dbReference type="ARBA" id="ARBA00004429"/>
    </source>
</evidence>
<proteinExistence type="inferred from homology"/>
<dbReference type="PANTHER" id="PTHR30012">
    <property type="entry name" value="GENERAL SECRETION PATHWAY PROTEIN"/>
    <property type="match status" value="1"/>
</dbReference>
<dbReference type="InterPro" id="IPR001992">
    <property type="entry name" value="T2SS_GspF/T4SS_PilC_CS"/>
</dbReference>
<evidence type="ECO:0000313" key="13">
    <source>
        <dbReference type="Proteomes" id="UP000184082"/>
    </source>
</evidence>